<keyword evidence="1" id="KW-0812">Transmembrane</keyword>
<gene>
    <name evidence="2" type="ORF">F7645_12805</name>
</gene>
<keyword evidence="1" id="KW-0472">Membrane</keyword>
<reference evidence="2 3" key="1">
    <citation type="journal article" date="2020" name="Int. J. Syst. Evol. Microbiol.">
        <title>Tenacibaculum piscium sp. nov., isolated from skin ulcers of sea-farmed fish, and description of Tenacibaculum finnmarkense sp. nov. with subdivision into genomovars finnmarkense and ulcerans.</title>
        <authorList>
            <person name="Olsen A.B."/>
            <person name="Spilsberg B."/>
            <person name="Nilsen H.K."/>
            <person name="Lagesen K."/>
            <person name="Gulla S."/>
            <person name="Avendano-Herrera R."/>
            <person name="Irgang R."/>
            <person name="Duchaud E."/>
            <person name="Colquhoun D.J."/>
        </authorList>
    </citation>
    <scope>NUCLEOTIDE SEQUENCE [LARGE SCALE GENOMIC DNA]</scope>
    <source>
        <strain evidence="2 3">TNO037</strain>
    </source>
</reference>
<feature type="transmembrane region" description="Helical" evidence="1">
    <location>
        <begin position="6"/>
        <end position="27"/>
    </location>
</feature>
<organism evidence="2 3">
    <name type="scientific">Tenacibaculum finnmarkense genomovar finnmarkense</name>
    <dbReference type="NCBI Taxonomy" id="1458503"/>
    <lineage>
        <taxon>Bacteria</taxon>
        <taxon>Pseudomonadati</taxon>
        <taxon>Bacteroidota</taxon>
        <taxon>Flavobacteriia</taxon>
        <taxon>Flavobacteriales</taxon>
        <taxon>Flavobacteriaceae</taxon>
        <taxon>Tenacibaculum</taxon>
        <taxon>Tenacibaculum finnmarkense</taxon>
    </lineage>
</organism>
<accession>A0AAP1WHD3</accession>
<dbReference type="EMBL" id="WXXV01000052">
    <property type="protein sequence ID" value="MBE7696293.1"/>
    <property type="molecule type" value="Genomic_DNA"/>
</dbReference>
<dbReference type="RefSeq" id="WP_101955850.1">
    <property type="nucleotide sequence ID" value="NZ_JAJHTL010000056.1"/>
</dbReference>
<evidence type="ECO:0000313" key="2">
    <source>
        <dbReference type="EMBL" id="MBE7696293.1"/>
    </source>
</evidence>
<dbReference type="Proteomes" id="UP000806077">
    <property type="component" value="Unassembled WGS sequence"/>
</dbReference>
<keyword evidence="1" id="KW-1133">Transmembrane helix</keyword>
<keyword evidence="3" id="KW-1185">Reference proteome</keyword>
<protein>
    <submittedName>
        <fullName evidence="2">Uncharacterized protein</fullName>
    </submittedName>
</protein>
<dbReference type="AlphaFoldDB" id="A0AAP1WHD3"/>
<evidence type="ECO:0000256" key="1">
    <source>
        <dbReference type="SAM" id="Phobius"/>
    </source>
</evidence>
<comment type="caution">
    <text evidence="2">The sequence shown here is derived from an EMBL/GenBank/DDBJ whole genome shotgun (WGS) entry which is preliminary data.</text>
</comment>
<sequence>MNLESILKITQIIFYLVAGTIAILTYLKAKRSFLNSVNTEYQKKALQKVEDISEFLISEFDKNSENYWAKAHWKERSPAQIMLKQFIENKEEFLKYDEWMGGTPSNPQIEKLNNWVNKIKSDPFVPKVIRKIVVDNLENRVNLARQIEEEELRGFGNKLVTDKGKSNLENLSSTIHNKINSRQYKEGIGISQIEEKVHNIRIQIQDYYEKYDPLK</sequence>
<evidence type="ECO:0000313" key="3">
    <source>
        <dbReference type="Proteomes" id="UP000806077"/>
    </source>
</evidence>
<name>A0AAP1WHD3_9FLAO</name>
<proteinExistence type="predicted"/>